<feature type="transmembrane region" description="Helical" evidence="1">
    <location>
        <begin position="135"/>
        <end position="160"/>
    </location>
</feature>
<name>A0ABS9Q2C4_9MICO</name>
<keyword evidence="1" id="KW-0472">Membrane</keyword>
<feature type="transmembrane region" description="Helical" evidence="1">
    <location>
        <begin position="99"/>
        <end position="123"/>
    </location>
</feature>
<dbReference type="Proteomes" id="UP001521931">
    <property type="component" value="Unassembled WGS sequence"/>
</dbReference>
<proteinExistence type="predicted"/>
<organism evidence="2 3">
    <name type="scientific">Arsenicicoccus bolidensis</name>
    <dbReference type="NCBI Taxonomy" id="229480"/>
    <lineage>
        <taxon>Bacteria</taxon>
        <taxon>Bacillati</taxon>
        <taxon>Actinomycetota</taxon>
        <taxon>Actinomycetes</taxon>
        <taxon>Micrococcales</taxon>
        <taxon>Intrasporangiaceae</taxon>
        <taxon>Arsenicicoccus</taxon>
    </lineage>
</organism>
<dbReference type="RefSeq" id="WP_029212642.1">
    <property type="nucleotide sequence ID" value="NZ_JAKRCV010000009.1"/>
</dbReference>
<keyword evidence="1" id="KW-1133">Transmembrane helix</keyword>
<protein>
    <recommendedName>
        <fullName evidence="4">Arsenic transporter</fullName>
    </recommendedName>
</protein>
<accession>A0ABS9Q2C4</accession>
<keyword evidence="1" id="KW-0812">Transmembrane</keyword>
<keyword evidence="3" id="KW-1185">Reference proteome</keyword>
<evidence type="ECO:0000313" key="3">
    <source>
        <dbReference type="Proteomes" id="UP001521931"/>
    </source>
</evidence>
<dbReference type="EMBL" id="JAKRCV010000009">
    <property type="protein sequence ID" value="MCG7321238.1"/>
    <property type="molecule type" value="Genomic_DNA"/>
</dbReference>
<sequence length="162" mass="16251">MAPPRRASASCPLCLPQAGNHPRPPLGTVAGFAVLTTVVAWAHGAGHLDGLVALAGTGSSTGDLLRVAGVTAVAANVVNNLPAYLALEPAGVGEPTRLMAVLVGANVGPLVTPWASLATLLWLQRCRTAGVRWRLWRLALAGAACAVLAVTASALTLGLLGG</sequence>
<evidence type="ECO:0000256" key="1">
    <source>
        <dbReference type="SAM" id="Phobius"/>
    </source>
</evidence>
<reference evidence="2 3" key="1">
    <citation type="submission" date="2022-02" db="EMBL/GenBank/DDBJ databases">
        <title>Uncovering new skin microbiome diversity through culturing and metagenomics.</title>
        <authorList>
            <person name="Conlan S."/>
            <person name="Deming C."/>
            <person name="Nisc Comparative Sequencing Program N."/>
            <person name="Segre J.A."/>
        </authorList>
    </citation>
    <scope>NUCLEOTIDE SEQUENCE [LARGE SCALE GENOMIC DNA]</scope>
    <source>
        <strain evidence="2 3">ACRQZ</strain>
    </source>
</reference>
<evidence type="ECO:0008006" key="4">
    <source>
        <dbReference type="Google" id="ProtNLM"/>
    </source>
</evidence>
<feature type="transmembrane region" description="Helical" evidence="1">
    <location>
        <begin position="64"/>
        <end position="87"/>
    </location>
</feature>
<evidence type="ECO:0000313" key="2">
    <source>
        <dbReference type="EMBL" id="MCG7321238.1"/>
    </source>
</evidence>
<gene>
    <name evidence="2" type="ORF">MHL29_04910</name>
</gene>
<comment type="caution">
    <text evidence="2">The sequence shown here is derived from an EMBL/GenBank/DDBJ whole genome shotgun (WGS) entry which is preliminary data.</text>
</comment>